<sequence length="96" mass="10636">MVRKGQSLAGIGFRASSLVGVRSGYEEVKRDTSFSSFSQRASVFSLSCEEWLAQWETGLGNMLTVELRDWRWTVRRVSSVRGAFDAELEGPTSAVA</sequence>
<gene>
    <name evidence="1" type="ORF">K0M31_015880</name>
</gene>
<dbReference type="EMBL" id="JAHYIQ010000005">
    <property type="protein sequence ID" value="KAK1131720.1"/>
    <property type="molecule type" value="Genomic_DNA"/>
</dbReference>
<protein>
    <submittedName>
        <fullName evidence="1">Uncharacterized protein</fullName>
    </submittedName>
</protein>
<dbReference type="AlphaFoldDB" id="A0AA40G5X4"/>
<comment type="caution">
    <text evidence="1">The sequence shown here is derived from an EMBL/GenBank/DDBJ whole genome shotgun (WGS) entry which is preliminary data.</text>
</comment>
<proteinExistence type="predicted"/>
<organism evidence="1 2">
    <name type="scientific">Melipona bicolor</name>
    <dbReference type="NCBI Taxonomy" id="60889"/>
    <lineage>
        <taxon>Eukaryota</taxon>
        <taxon>Metazoa</taxon>
        <taxon>Ecdysozoa</taxon>
        <taxon>Arthropoda</taxon>
        <taxon>Hexapoda</taxon>
        <taxon>Insecta</taxon>
        <taxon>Pterygota</taxon>
        <taxon>Neoptera</taxon>
        <taxon>Endopterygota</taxon>
        <taxon>Hymenoptera</taxon>
        <taxon>Apocrita</taxon>
        <taxon>Aculeata</taxon>
        <taxon>Apoidea</taxon>
        <taxon>Anthophila</taxon>
        <taxon>Apidae</taxon>
        <taxon>Melipona</taxon>
    </lineage>
</organism>
<evidence type="ECO:0000313" key="1">
    <source>
        <dbReference type="EMBL" id="KAK1131720.1"/>
    </source>
</evidence>
<name>A0AA40G5X4_9HYME</name>
<keyword evidence="2" id="KW-1185">Reference proteome</keyword>
<accession>A0AA40G5X4</accession>
<reference evidence="1" key="1">
    <citation type="submission" date="2021-10" db="EMBL/GenBank/DDBJ databases">
        <title>Melipona bicolor Genome sequencing and assembly.</title>
        <authorList>
            <person name="Araujo N.S."/>
            <person name="Arias M.C."/>
        </authorList>
    </citation>
    <scope>NUCLEOTIDE SEQUENCE</scope>
    <source>
        <strain evidence="1">USP_2M_L1-L4_2017</strain>
        <tissue evidence="1">Whole body</tissue>
    </source>
</reference>
<evidence type="ECO:0000313" key="2">
    <source>
        <dbReference type="Proteomes" id="UP001177670"/>
    </source>
</evidence>
<dbReference type="Proteomes" id="UP001177670">
    <property type="component" value="Unassembled WGS sequence"/>
</dbReference>